<evidence type="ECO:0000256" key="1">
    <source>
        <dbReference type="SAM" id="MobiDB-lite"/>
    </source>
</evidence>
<dbReference type="Proteomes" id="UP000193498">
    <property type="component" value="Unassembled WGS sequence"/>
</dbReference>
<feature type="compositionally biased region" description="Basic and acidic residues" evidence="1">
    <location>
        <begin position="225"/>
        <end position="248"/>
    </location>
</feature>
<keyword evidence="3" id="KW-1185">Reference proteome</keyword>
<reference evidence="2 3" key="1">
    <citation type="submission" date="2016-07" db="EMBL/GenBank/DDBJ databases">
        <title>Pervasive Adenine N6-methylation of Active Genes in Fungi.</title>
        <authorList>
            <consortium name="DOE Joint Genome Institute"/>
            <person name="Mondo S.J."/>
            <person name="Dannebaum R.O."/>
            <person name="Kuo R.C."/>
            <person name="Labutti K."/>
            <person name="Haridas S."/>
            <person name="Kuo A."/>
            <person name="Salamov A."/>
            <person name="Ahrendt S.R."/>
            <person name="Lipzen A."/>
            <person name="Sullivan W."/>
            <person name="Andreopoulos W.B."/>
            <person name="Clum A."/>
            <person name="Lindquist E."/>
            <person name="Daum C."/>
            <person name="Ramamoorthy G.K."/>
            <person name="Gryganskyi A."/>
            <person name="Culley D."/>
            <person name="Magnuson J.K."/>
            <person name="James T.Y."/>
            <person name="O'Malley M.A."/>
            <person name="Stajich J.E."/>
            <person name="Spatafora J.W."/>
            <person name="Visel A."/>
            <person name="Grigoriev I.V."/>
        </authorList>
    </citation>
    <scope>NUCLEOTIDE SEQUENCE [LARGE SCALE GENOMIC DNA]</scope>
    <source>
        <strain evidence="2 3">CBS 931.73</strain>
    </source>
</reference>
<feature type="compositionally biased region" description="Basic and acidic residues" evidence="1">
    <location>
        <begin position="78"/>
        <end position="99"/>
    </location>
</feature>
<proteinExistence type="predicted"/>
<feature type="region of interest" description="Disordered" evidence="1">
    <location>
        <begin position="1"/>
        <end position="25"/>
    </location>
</feature>
<gene>
    <name evidence="2" type="ORF">K493DRAFT_351922</name>
</gene>
<dbReference type="AlphaFoldDB" id="A0A1Y1YAN9"/>
<sequence>MPLKTHSLKRKGDLEEGNPGAENIKSFGEFSVNELGSGLKTIPKASVIASHKGTSTVDRSNSRREPPSTTRLKSTKRTRPESDQHRNHNETTGRSKNKESVSNSKPGRAKDISKNSSDTKPQAHSHAPKQGDERKHRTATAREEEIGSAPKTAKQSSKAYDPDNVPLGALKSKSKSHTAAEEESSSNQDDTPLGLLRRNKTLHVANSSSKTDNPPLRKAQSAREQANHPRSRDSRSANKTTKREGGGD</sequence>
<dbReference type="InParanoid" id="A0A1Y1YAN9"/>
<organism evidence="2 3">
    <name type="scientific">Basidiobolus meristosporus CBS 931.73</name>
    <dbReference type="NCBI Taxonomy" id="1314790"/>
    <lineage>
        <taxon>Eukaryota</taxon>
        <taxon>Fungi</taxon>
        <taxon>Fungi incertae sedis</taxon>
        <taxon>Zoopagomycota</taxon>
        <taxon>Entomophthoromycotina</taxon>
        <taxon>Basidiobolomycetes</taxon>
        <taxon>Basidiobolales</taxon>
        <taxon>Basidiobolaceae</taxon>
        <taxon>Basidiobolus</taxon>
    </lineage>
</organism>
<feature type="compositionally biased region" description="Basic and acidic residues" evidence="1">
    <location>
        <begin position="129"/>
        <end position="145"/>
    </location>
</feature>
<comment type="caution">
    <text evidence="2">The sequence shown here is derived from an EMBL/GenBank/DDBJ whole genome shotgun (WGS) entry which is preliminary data.</text>
</comment>
<accession>A0A1Y1YAN9</accession>
<protein>
    <submittedName>
        <fullName evidence="2">Uncharacterized protein</fullName>
    </submittedName>
</protein>
<dbReference type="EMBL" id="MCFE01000188">
    <property type="protein sequence ID" value="ORX95059.1"/>
    <property type="molecule type" value="Genomic_DNA"/>
</dbReference>
<feature type="region of interest" description="Disordered" evidence="1">
    <location>
        <begin position="42"/>
        <end position="248"/>
    </location>
</feature>
<evidence type="ECO:0000313" key="2">
    <source>
        <dbReference type="EMBL" id="ORX95059.1"/>
    </source>
</evidence>
<evidence type="ECO:0000313" key="3">
    <source>
        <dbReference type="Proteomes" id="UP000193498"/>
    </source>
</evidence>
<name>A0A1Y1YAN9_9FUNG</name>